<comment type="caution">
    <text evidence="4">The sequence shown here is derived from an EMBL/GenBank/DDBJ whole genome shotgun (WGS) entry which is preliminary data.</text>
</comment>
<sequence>MQASDSDFSNCSSCSNETNENNKIWKIIQENYIHIIDLATIEIEKPVKVPGIGIVERGTIELRIVTKRLSEESMKNLEKQIGNLAKIRHPNIQQFLGICYDPEAKCYLLILEGPEVGILHDFISKIKNLSWTMKIKILKDIAYGLKYLQNIGIVHRNLSTRSIFMGKKKIQIENPIFFELDSDARSTISLEGGIAAFIDPEPLKNQEIEFTAASDIYSFGVIMWSISSGKHPFEDSTNQSILVSQIIANDIREQPIADTPAVYLDLYQKCWDSDSKKRPTIHEVCKQLEIMSREKQFNIDDESTVLTFDGISAQINTIVNKPTVTNEKQAPKKLSWIKKLKKLLFRRGIRL</sequence>
<dbReference type="PANTHER" id="PTHR44329:SF298">
    <property type="entry name" value="MIXED LINEAGE KINASE DOMAIN-LIKE PROTEIN"/>
    <property type="match status" value="1"/>
</dbReference>
<organism evidence="4 5">
    <name type="scientific">Gigaspora margarita</name>
    <dbReference type="NCBI Taxonomy" id="4874"/>
    <lineage>
        <taxon>Eukaryota</taxon>
        <taxon>Fungi</taxon>
        <taxon>Fungi incertae sedis</taxon>
        <taxon>Mucoromycota</taxon>
        <taxon>Glomeromycotina</taxon>
        <taxon>Glomeromycetes</taxon>
        <taxon>Diversisporales</taxon>
        <taxon>Gigasporaceae</taxon>
        <taxon>Gigaspora</taxon>
    </lineage>
</organism>
<dbReference type="InterPro" id="IPR051681">
    <property type="entry name" value="Ser/Thr_Kinases-Pseudokinases"/>
</dbReference>
<dbReference type="InterPro" id="IPR000719">
    <property type="entry name" value="Prot_kinase_dom"/>
</dbReference>
<dbReference type="PRINTS" id="PR00109">
    <property type="entry name" value="TYRKINASE"/>
</dbReference>
<gene>
    <name evidence="4" type="ORF">F8M41_026336</name>
</gene>
<keyword evidence="1" id="KW-0547">Nucleotide-binding</keyword>
<evidence type="ECO:0000313" key="4">
    <source>
        <dbReference type="EMBL" id="KAF0465067.1"/>
    </source>
</evidence>
<dbReference type="GO" id="GO:0004674">
    <property type="term" value="F:protein serine/threonine kinase activity"/>
    <property type="evidence" value="ECO:0007669"/>
    <property type="project" value="TreeGrafter"/>
</dbReference>
<dbReference type="Proteomes" id="UP000439903">
    <property type="component" value="Unassembled WGS sequence"/>
</dbReference>
<dbReference type="InterPro" id="IPR011009">
    <property type="entry name" value="Kinase-like_dom_sf"/>
</dbReference>
<dbReference type="PROSITE" id="PS50011">
    <property type="entry name" value="PROTEIN_KINASE_DOM"/>
    <property type="match status" value="1"/>
</dbReference>
<keyword evidence="5" id="KW-1185">Reference proteome</keyword>
<dbReference type="EMBL" id="WTPW01000980">
    <property type="protein sequence ID" value="KAF0465067.1"/>
    <property type="molecule type" value="Genomic_DNA"/>
</dbReference>
<dbReference type="OrthoDB" id="4062651at2759"/>
<evidence type="ECO:0000313" key="5">
    <source>
        <dbReference type="Proteomes" id="UP000439903"/>
    </source>
</evidence>
<proteinExistence type="predicted"/>
<keyword evidence="4" id="KW-0808">Transferase</keyword>
<evidence type="ECO:0000256" key="2">
    <source>
        <dbReference type="ARBA" id="ARBA00022840"/>
    </source>
</evidence>
<dbReference type="SUPFAM" id="SSF56112">
    <property type="entry name" value="Protein kinase-like (PK-like)"/>
    <property type="match status" value="1"/>
</dbReference>
<reference evidence="4 5" key="1">
    <citation type="journal article" date="2019" name="Environ. Microbiol.">
        <title>At the nexus of three kingdoms: the genome of the mycorrhizal fungus Gigaspora margarita provides insights into plant, endobacterial and fungal interactions.</title>
        <authorList>
            <person name="Venice F."/>
            <person name="Ghignone S."/>
            <person name="Salvioli di Fossalunga A."/>
            <person name="Amselem J."/>
            <person name="Novero M."/>
            <person name="Xianan X."/>
            <person name="Sedzielewska Toro K."/>
            <person name="Morin E."/>
            <person name="Lipzen A."/>
            <person name="Grigoriev I.V."/>
            <person name="Henrissat B."/>
            <person name="Martin F.M."/>
            <person name="Bonfante P."/>
        </authorList>
    </citation>
    <scope>NUCLEOTIDE SEQUENCE [LARGE SCALE GENOMIC DNA]</scope>
    <source>
        <strain evidence="4 5">BEG34</strain>
    </source>
</reference>
<dbReference type="Pfam" id="PF07714">
    <property type="entry name" value="PK_Tyr_Ser-Thr"/>
    <property type="match status" value="1"/>
</dbReference>
<dbReference type="PANTHER" id="PTHR44329">
    <property type="entry name" value="SERINE/THREONINE-PROTEIN KINASE TNNI3K-RELATED"/>
    <property type="match status" value="1"/>
</dbReference>
<keyword evidence="4" id="KW-0418">Kinase</keyword>
<evidence type="ECO:0000256" key="1">
    <source>
        <dbReference type="ARBA" id="ARBA00022741"/>
    </source>
</evidence>
<dbReference type="InterPro" id="IPR001245">
    <property type="entry name" value="Ser-Thr/Tyr_kinase_cat_dom"/>
</dbReference>
<evidence type="ECO:0000259" key="3">
    <source>
        <dbReference type="PROSITE" id="PS50011"/>
    </source>
</evidence>
<dbReference type="Gene3D" id="1.10.510.10">
    <property type="entry name" value="Transferase(Phosphotransferase) domain 1"/>
    <property type="match status" value="1"/>
</dbReference>
<feature type="domain" description="Protein kinase" evidence="3">
    <location>
        <begin position="41"/>
        <end position="291"/>
    </location>
</feature>
<dbReference type="GO" id="GO:0005524">
    <property type="term" value="F:ATP binding"/>
    <property type="evidence" value="ECO:0007669"/>
    <property type="project" value="UniProtKB-KW"/>
</dbReference>
<protein>
    <submittedName>
        <fullName evidence="4">Kinase-like protein</fullName>
    </submittedName>
</protein>
<keyword evidence="2" id="KW-0067">ATP-binding</keyword>
<name>A0A8H3XK24_GIGMA</name>
<accession>A0A8H3XK24</accession>
<dbReference type="AlphaFoldDB" id="A0A8H3XK24"/>